<sequence length="326" mass="34483">MTAEDARRDGADLDPDIRRFMDITAAAYAEHPALDGLPLPEARQVFEAVRTRWRTGGPVMAATLDDRWPTRHGQVRVRVHRPTEAGPGPAPALVYLHGGGWTIFSIDTHDRLMREYAARAGVVVVGVDYALSPEARFPVALEQVLDVVDALRRDGASVGVDPERLAIGGDSAGGNLSLAAALALRDGGAGEVLSGLLLNYPVLDRHVAAADGDRFGGPAYMLSVDEMETFWANYLSRPQDADDPLANPARAELAGLPPVFLTIAECDVLAGQGHAAAARLVAAGVPVEARVYAGASHSFLEAVSIAPLAERALAEGAAWLRARLAP</sequence>
<protein>
    <submittedName>
        <fullName evidence="4">Alpha/beta hydrolase</fullName>
    </submittedName>
</protein>
<keyword evidence="2 4" id="KW-0378">Hydrolase</keyword>
<proteinExistence type="inferred from homology"/>
<dbReference type="AlphaFoldDB" id="A0A328AAF2"/>
<dbReference type="EMBL" id="QFYR01000004">
    <property type="protein sequence ID" value="RAK51581.1"/>
    <property type="molecule type" value="Genomic_DNA"/>
</dbReference>
<dbReference type="InterPro" id="IPR029058">
    <property type="entry name" value="AB_hydrolase_fold"/>
</dbReference>
<comment type="similarity">
    <text evidence="1">Belongs to the 'GDXG' lipolytic enzyme family.</text>
</comment>
<name>A0A328AAF2_9CAUL</name>
<gene>
    <name evidence="4" type="ORF">DJ018_15630</name>
</gene>
<feature type="domain" description="Alpha/beta hydrolase fold-3" evidence="3">
    <location>
        <begin position="93"/>
        <end position="300"/>
    </location>
</feature>
<evidence type="ECO:0000256" key="1">
    <source>
        <dbReference type="ARBA" id="ARBA00010515"/>
    </source>
</evidence>
<dbReference type="PANTHER" id="PTHR48081">
    <property type="entry name" value="AB HYDROLASE SUPERFAMILY PROTEIN C4A8.06C"/>
    <property type="match status" value="1"/>
</dbReference>
<dbReference type="InterPro" id="IPR002168">
    <property type="entry name" value="Lipase_GDXG_HIS_AS"/>
</dbReference>
<organism evidence="4 5">
    <name type="scientific">Phenylobacterium deserti</name>
    <dbReference type="NCBI Taxonomy" id="1914756"/>
    <lineage>
        <taxon>Bacteria</taxon>
        <taxon>Pseudomonadati</taxon>
        <taxon>Pseudomonadota</taxon>
        <taxon>Alphaproteobacteria</taxon>
        <taxon>Caulobacterales</taxon>
        <taxon>Caulobacteraceae</taxon>
        <taxon>Phenylobacterium</taxon>
    </lineage>
</organism>
<evidence type="ECO:0000313" key="5">
    <source>
        <dbReference type="Proteomes" id="UP000249725"/>
    </source>
</evidence>
<keyword evidence="5" id="KW-1185">Reference proteome</keyword>
<dbReference type="GO" id="GO:0016787">
    <property type="term" value="F:hydrolase activity"/>
    <property type="evidence" value="ECO:0007669"/>
    <property type="project" value="UniProtKB-KW"/>
</dbReference>
<reference evidence="5" key="1">
    <citation type="submission" date="2018-05" db="EMBL/GenBank/DDBJ databases">
        <authorList>
            <person name="Li X."/>
        </authorList>
    </citation>
    <scope>NUCLEOTIDE SEQUENCE [LARGE SCALE GENOMIC DNA]</scope>
    <source>
        <strain evidence="5">YIM 73061</strain>
    </source>
</reference>
<dbReference type="SUPFAM" id="SSF53474">
    <property type="entry name" value="alpha/beta-Hydrolases"/>
    <property type="match status" value="1"/>
</dbReference>
<dbReference type="Pfam" id="PF07859">
    <property type="entry name" value="Abhydrolase_3"/>
    <property type="match status" value="1"/>
</dbReference>
<dbReference type="OrthoDB" id="9806180at2"/>
<evidence type="ECO:0000256" key="2">
    <source>
        <dbReference type="ARBA" id="ARBA00022801"/>
    </source>
</evidence>
<dbReference type="InterPro" id="IPR050300">
    <property type="entry name" value="GDXG_lipolytic_enzyme"/>
</dbReference>
<comment type="caution">
    <text evidence="4">The sequence shown here is derived from an EMBL/GenBank/DDBJ whole genome shotgun (WGS) entry which is preliminary data.</text>
</comment>
<dbReference type="PANTHER" id="PTHR48081:SF8">
    <property type="entry name" value="ALPHA_BETA HYDROLASE FOLD-3 DOMAIN-CONTAINING PROTEIN-RELATED"/>
    <property type="match status" value="1"/>
</dbReference>
<dbReference type="PROSITE" id="PS01173">
    <property type="entry name" value="LIPASE_GDXG_HIS"/>
    <property type="match status" value="1"/>
</dbReference>
<dbReference type="Gene3D" id="3.40.50.1820">
    <property type="entry name" value="alpha/beta hydrolase"/>
    <property type="match status" value="1"/>
</dbReference>
<dbReference type="Proteomes" id="UP000249725">
    <property type="component" value="Unassembled WGS sequence"/>
</dbReference>
<evidence type="ECO:0000259" key="3">
    <source>
        <dbReference type="Pfam" id="PF07859"/>
    </source>
</evidence>
<evidence type="ECO:0000313" key="4">
    <source>
        <dbReference type="EMBL" id="RAK51581.1"/>
    </source>
</evidence>
<accession>A0A328AAF2</accession>
<dbReference type="InterPro" id="IPR013094">
    <property type="entry name" value="AB_hydrolase_3"/>
</dbReference>